<evidence type="ECO:0000313" key="6">
    <source>
        <dbReference type="EMBL" id="QPK02589.1"/>
    </source>
</evidence>
<dbReference type="InterPro" id="IPR027417">
    <property type="entry name" value="P-loop_NTPase"/>
</dbReference>
<dbReference type="Pfam" id="PF01926">
    <property type="entry name" value="MMR_HSR1"/>
    <property type="match status" value="1"/>
</dbReference>
<evidence type="ECO:0000259" key="5">
    <source>
        <dbReference type="Pfam" id="PF01926"/>
    </source>
</evidence>
<dbReference type="GO" id="GO:0005525">
    <property type="term" value="F:GTP binding"/>
    <property type="evidence" value="ECO:0007669"/>
    <property type="project" value="InterPro"/>
</dbReference>
<comment type="subcellular location">
    <subcellularLocation>
        <location evidence="1">Membrane</location>
        <topology evidence="1">Multi-pass membrane protein</topology>
    </subcellularLocation>
</comment>
<evidence type="ECO:0000256" key="4">
    <source>
        <dbReference type="ARBA" id="ARBA00023136"/>
    </source>
</evidence>
<keyword evidence="3" id="KW-1133">Transmembrane helix</keyword>
<dbReference type="SUPFAM" id="SSF52540">
    <property type="entry name" value="P-loop containing nucleoside triphosphate hydrolases"/>
    <property type="match status" value="1"/>
</dbReference>
<name>A0A7T0DZX7_9ENTR</name>
<accession>A0A7T0DZX7</accession>
<reference evidence="6" key="1">
    <citation type="submission" date="2020-09" db="EMBL/GenBank/DDBJ databases">
        <title>First Report of a novel Colistin-Resistant species of Enterobacter cloacae complex Producing MCR-5 isolated from hospital sewage water.</title>
        <authorList>
            <person name="Zhou K."/>
        </authorList>
    </citation>
    <scope>NUCLEOTIDE SEQUENCE [LARGE SCALE GENOMIC DNA]</scope>
    <source>
        <strain evidence="6">HSW1412</strain>
    </source>
</reference>
<keyword evidence="2" id="KW-0812">Transmembrane</keyword>
<dbReference type="CDD" id="cd00882">
    <property type="entry name" value="Ras_like_GTPase"/>
    <property type="match status" value="1"/>
</dbReference>
<evidence type="ECO:0000256" key="2">
    <source>
        <dbReference type="ARBA" id="ARBA00022692"/>
    </source>
</evidence>
<gene>
    <name evidence="6" type="ORF">IDM36_10995</name>
</gene>
<dbReference type="Gene3D" id="3.40.50.300">
    <property type="entry name" value="P-loop containing nucleotide triphosphate hydrolases"/>
    <property type="match status" value="1"/>
</dbReference>
<dbReference type="GO" id="GO:0016020">
    <property type="term" value="C:membrane"/>
    <property type="evidence" value="ECO:0007669"/>
    <property type="project" value="UniProtKB-SubCell"/>
</dbReference>
<evidence type="ECO:0000256" key="1">
    <source>
        <dbReference type="ARBA" id="ARBA00004141"/>
    </source>
</evidence>
<dbReference type="InterPro" id="IPR021147">
    <property type="entry name" value="DUF697"/>
</dbReference>
<evidence type="ECO:0000256" key="3">
    <source>
        <dbReference type="ARBA" id="ARBA00022989"/>
    </source>
</evidence>
<protein>
    <submittedName>
        <fullName evidence="6">50S ribosome-binding GTPase</fullName>
    </submittedName>
</protein>
<dbReference type="Pfam" id="PF05128">
    <property type="entry name" value="DUF697"/>
    <property type="match status" value="1"/>
</dbReference>
<dbReference type="AlphaFoldDB" id="A0A7T0DZX7"/>
<dbReference type="EMBL" id="CP061801">
    <property type="protein sequence ID" value="QPK02589.1"/>
    <property type="molecule type" value="Genomic_DNA"/>
</dbReference>
<organism evidence="6">
    <name type="scientific">Enterobacter mori</name>
    <dbReference type="NCBI Taxonomy" id="539813"/>
    <lineage>
        <taxon>Bacteria</taxon>
        <taxon>Pseudomonadati</taxon>
        <taxon>Pseudomonadota</taxon>
        <taxon>Gammaproteobacteria</taxon>
        <taxon>Enterobacterales</taxon>
        <taxon>Enterobacteriaceae</taxon>
        <taxon>Enterobacter</taxon>
    </lineage>
</organism>
<keyword evidence="4" id="KW-0472">Membrane</keyword>
<sequence length="359" mass="38453">MDNIEDIVKDAIQKATSERGNISILIAGRSGVGKSTLINAVFQQKMAETGQGKPVTQNTREITKEGVPLTIFDTRGLEMSEFQETHADLERLIKERSSDRDSNRHIHVAWLCIQEDGRRVEQAEIDLHNMLARHMPVISVVTKARSDNGFKNEVQRLLPESRNVIRVRAIQEEMDDGYIIKAMGLESLIELTSEVIPEGKRRALAAAQRANINYRKTQSHKIVVASATAAAAAGASPIPFSDAAILAPIQVTMIAGITSVFGLELSKGTLTTLVASAIGVGGATFLGRTVVVNILKCFPGVGTVAGGAISAATASAITVGLGEAYIAVLAEIFTKDPDAEPTATEIGEKLKEKMKKIGS</sequence>
<proteinExistence type="predicted"/>
<feature type="domain" description="G" evidence="5">
    <location>
        <begin position="24"/>
        <end position="143"/>
    </location>
</feature>
<dbReference type="InterPro" id="IPR006073">
    <property type="entry name" value="GTP-bd"/>
</dbReference>